<organism evidence="2 3">
    <name type="scientific">Linum tenue</name>
    <dbReference type="NCBI Taxonomy" id="586396"/>
    <lineage>
        <taxon>Eukaryota</taxon>
        <taxon>Viridiplantae</taxon>
        <taxon>Streptophyta</taxon>
        <taxon>Embryophyta</taxon>
        <taxon>Tracheophyta</taxon>
        <taxon>Spermatophyta</taxon>
        <taxon>Magnoliopsida</taxon>
        <taxon>eudicotyledons</taxon>
        <taxon>Gunneridae</taxon>
        <taxon>Pentapetalae</taxon>
        <taxon>rosids</taxon>
        <taxon>fabids</taxon>
        <taxon>Malpighiales</taxon>
        <taxon>Linaceae</taxon>
        <taxon>Linum</taxon>
    </lineage>
</organism>
<gene>
    <name evidence="2" type="ORF">LITE_LOCUS6888</name>
</gene>
<accession>A0AAV0I0N1</accession>
<sequence>ASLITSPLSLLVSSRVNRKPQKKRRTIALSLSRFSTLCSRLAKESARFVLNQPRGFRSRLGFGRGKRSSEEIAGPRRESLAA</sequence>
<evidence type="ECO:0000313" key="3">
    <source>
        <dbReference type="Proteomes" id="UP001154282"/>
    </source>
</evidence>
<comment type="caution">
    <text evidence="2">The sequence shown here is derived from an EMBL/GenBank/DDBJ whole genome shotgun (WGS) entry which is preliminary data.</text>
</comment>
<feature type="non-terminal residue" evidence="2">
    <location>
        <position position="1"/>
    </location>
</feature>
<feature type="compositionally biased region" description="Basic and acidic residues" evidence="1">
    <location>
        <begin position="67"/>
        <end position="82"/>
    </location>
</feature>
<protein>
    <submittedName>
        <fullName evidence="2">Uncharacterized protein</fullName>
    </submittedName>
</protein>
<proteinExistence type="predicted"/>
<evidence type="ECO:0000256" key="1">
    <source>
        <dbReference type="SAM" id="MobiDB-lite"/>
    </source>
</evidence>
<dbReference type="EMBL" id="CAMGYJ010000003">
    <property type="protein sequence ID" value="CAI0390828.1"/>
    <property type="molecule type" value="Genomic_DNA"/>
</dbReference>
<feature type="region of interest" description="Disordered" evidence="1">
    <location>
        <begin position="60"/>
        <end position="82"/>
    </location>
</feature>
<evidence type="ECO:0000313" key="2">
    <source>
        <dbReference type="EMBL" id="CAI0390828.1"/>
    </source>
</evidence>
<keyword evidence="3" id="KW-1185">Reference proteome</keyword>
<dbReference type="AlphaFoldDB" id="A0AAV0I0N1"/>
<name>A0AAV0I0N1_9ROSI</name>
<dbReference type="Proteomes" id="UP001154282">
    <property type="component" value="Unassembled WGS sequence"/>
</dbReference>
<reference evidence="2" key="1">
    <citation type="submission" date="2022-08" db="EMBL/GenBank/DDBJ databases">
        <authorList>
            <person name="Gutierrez-Valencia J."/>
        </authorList>
    </citation>
    <scope>NUCLEOTIDE SEQUENCE</scope>
</reference>